<keyword evidence="6" id="KW-0949">S-adenosyl-L-methionine</keyword>
<dbReference type="CDD" id="cd02440">
    <property type="entry name" value="AdoMet_MTases"/>
    <property type="match status" value="1"/>
</dbReference>
<evidence type="ECO:0000313" key="9">
    <source>
        <dbReference type="Proteomes" id="UP000186878"/>
    </source>
</evidence>
<dbReference type="EMBL" id="MSDO01000005">
    <property type="protein sequence ID" value="OLO05171.1"/>
    <property type="molecule type" value="Genomic_DNA"/>
</dbReference>
<dbReference type="Pfam" id="PF02390">
    <property type="entry name" value="Methyltransf_4"/>
    <property type="match status" value="1"/>
</dbReference>
<dbReference type="InterPro" id="IPR029063">
    <property type="entry name" value="SAM-dependent_MTases_sf"/>
</dbReference>
<keyword evidence="9" id="KW-1185">Reference proteome</keyword>
<dbReference type="PROSITE" id="PS51625">
    <property type="entry name" value="SAM_MT_TRMB"/>
    <property type="match status" value="1"/>
</dbReference>
<dbReference type="SUPFAM" id="SSF53335">
    <property type="entry name" value="S-adenosyl-L-methionine-dependent methyltransferases"/>
    <property type="match status" value="1"/>
</dbReference>
<dbReference type="Gene3D" id="3.40.50.150">
    <property type="entry name" value="Vaccinia Virus protein VP39"/>
    <property type="match status" value="1"/>
</dbReference>
<reference evidence="8 9" key="1">
    <citation type="submission" date="2016-12" db="EMBL/GenBank/DDBJ databases">
        <title>Draft genome sequences of strains Salinicola socius SMB35, Salinicola sp. MH3R3-1 and Chromohalobacter sp. SMB17 from the Verkhnekamsk potash mining region of Russia.</title>
        <authorList>
            <person name="Mavrodi D.V."/>
            <person name="Olsson B.E."/>
            <person name="Korsakova E.S."/>
            <person name="Pyankova A."/>
            <person name="Mavrodi O.V."/>
            <person name="Plotnikova E.G."/>
        </authorList>
    </citation>
    <scope>NUCLEOTIDE SEQUENCE [LARGE SCALE GENOMIC DNA]</scope>
    <source>
        <strain evidence="8 9">SMB35</strain>
    </source>
</reference>
<gene>
    <name evidence="8" type="ORF">BTW07_06080</name>
</gene>
<keyword evidence="4 8" id="KW-0489">Methyltransferase</keyword>
<dbReference type="STRING" id="404433.BTW07_06080"/>
<sequence>MQASSRAIISSQQGPHQDLVRRVQRARDSEWQRPPAEHTRDAFDGAARWLAAQDRPLILDAGCGVGLSTRRLAEHHPDHAVIGVDRSEQRLSRDHGALPDNALLVRADLVDFWRLARDADWRPARHYLLYPNPYPKSTQLKKRWQGHPVFPAILALGGTLELRSNWEIYVQEFALGVKTLCGVDGEIAPFVPGGASTTPREQTFLTPFEQKYFESGQALWCYRVELPAIVTSRFRMPIS</sequence>
<evidence type="ECO:0000256" key="2">
    <source>
        <dbReference type="ARBA" id="ARBA00003015"/>
    </source>
</evidence>
<dbReference type="AlphaFoldDB" id="A0A1Q8SUP9"/>
<organism evidence="8 9">
    <name type="scientific">Salinicola socius</name>
    <dbReference type="NCBI Taxonomy" id="404433"/>
    <lineage>
        <taxon>Bacteria</taxon>
        <taxon>Pseudomonadati</taxon>
        <taxon>Pseudomonadota</taxon>
        <taxon>Gammaproteobacteria</taxon>
        <taxon>Oceanospirillales</taxon>
        <taxon>Halomonadaceae</taxon>
        <taxon>Salinicola</taxon>
    </lineage>
</organism>
<dbReference type="Proteomes" id="UP000186878">
    <property type="component" value="Unassembled WGS sequence"/>
</dbReference>
<proteinExistence type="predicted"/>
<comment type="function">
    <text evidence="2">Catalyzes the formation of N(7)-methylguanine at position 46 (m7G46) in tRNA.</text>
</comment>
<evidence type="ECO:0000313" key="8">
    <source>
        <dbReference type="EMBL" id="OLO05171.1"/>
    </source>
</evidence>
<keyword evidence="5 8" id="KW-0808">Transferase</keyword>
<name>A0A1Q8SUP9_9GAMM</name>
<dbReference type="EC" id="2.1.1.33" evidence="3"/>
<keyword evidence="7" id="KW-0819">tRNA processing</keyword>
<comment type="caution">
    <text evidence="8">The sequence shown here is derived from an EMBL/GenBank/DDBJ whole genome shotgun (WGS) entry which is preliminary data.</text>
</comment>
<evidence type="ECO:0000256" key="6">
    <source>
        <dbReference type="ARBA" id="ARBA00022691"/>
    </source>
</evidence>
<evidence type="ECO:0000256" key="5">
    <source>
        <dbReference type="ARBA" id="ARBA00022679"/>
    </source>
</evidence>
<dbReference type="RefSeq" id="WP_075569267.1">
    <property type="nucleotide sequence ID" value="NZ_MSDO01000005.1"/>
</dbReference>
<dbReference type="OrthoDB" id="9809889at2"/>
<dbReference type="InterPro" id="IPR003358">
    <property type="entry name" value="tRNA_(Gua-N-7)_MeTrfase_Trmb"/>
</dbReference>
<evidence type="ECO:0000256" key="4">
    <source>
        <dbReference type="ARBA" id="ARBA00022603"/>
    </source>
</evidence>
<dbReference type="GO" id="GO:0008176">
    <property type="term" value="F:tRNA (guanine(46)-N7)-methyltransferase activity"/>
    <property type="evidence" value="ECO:0007669"/>
    <property type="project" value="UniProtKB-EC"/>
</dbReference>
<accession>A0A1Q8SUP9</accession>
<evidence type="ECO:0000256" key="1">
    <source>
        <dbReference type="ARBA" id="ARBA00000142"/>
    </source>
</evidence>
<comment type="catalytic activity">
    <reaction evidence="1">
        <text>guanosine(46) in tRNA + S-adenosyl-L-methionine = N(7)-methylguanosine(46) in tRNA + S-adenosyl-L-homocysteine</text>
        <dbReference type="Rhea" id="RHEA:42708"/>
        <dbReference type="Rhea" id="RHEA-COMP:10188"/>
        <dbReference type="Rhea" id="RHEA-COMP:10189"/>
        <dbReference type="ChEBI" id="CHEBI:57856"/>
        <dbReference type="ChEBI" id="CHEBI:59789"/>
        <dbReference type="ChEBI" id="CHEBI:74269"/>
        <dbReference type="ChEBI" id="CHEBI:74480"/>
        <dbReference type="EC" id="2.1.1.33"/>
    </reaction>
</comment>
<evidence type="ECO:0000256" key="3">
    <source>
        <dbReference type="ARBA" id="ARBA00011977"/>
    </source>
</evidence>
<protein>
    <recommendedName>
        <fullName evidence="3">tRNA (guanine(46)-N(7))-methyltransferase</fullName>
        <ecNumber evidence="3">2.1.1.33</ecNumber>
    </recommendedName>
</protein>
<evidence type="ECO:0000256" key="7">
    <source>
        <dbReference type="ARBA" id="ARBA00022694"/>
    </source>
</evidence>